<evidence type="ECO:0000259" key="1">
    <source>
        <dbReference type="Pfam" id="PF19773"/>
    </source>
</evidence>
<accession>A0ABV1KWA7</accession>
<name>A0ABV1KWA7_9BACL</name>
<dbReference type="RefSeq" id="WP_232186722.1">
    <property type="nucleotide sequence ID" value="NZ_JAIOAP010000009.1"/>
</dbReference>
<evidence type="ECO:0000313" key="2">
    <source>
        <dbReference type="EMBL" id="MEQ4484344.1"/>
    </source>
</evidence>
<keyword evidence="3" id="KW-1185">Reference proteome</keyword>
<sequence length="739" mass="83302">MPRLQQCELAFGNAQMQLDEQLGAIVSLTAFDKEFILGNVSSRRLFSLRLRDRNGVPYDVSSGTAQEWSADSTAGYIRLHYRGLGGLELDATAEAEAKGDELHWHIAVQNRTDLSLEWIDYPEIIVPNDLIGAGGDARLVWPAMEGVLIDDVNIRESTWLHYKEPGYPSKGWEGVYPGPAPTQFMAYYGEKGGLYVGAHDPYGHVKSIEYLPCEGGIKLQFRLFCEGAGRGTYRMGYPMVLATFKGDWHDAADRYRSWFESSDVPKPTKLANNNKLPDWYFESPVIVTYPVRGGKDTGDMTENEYFPYIEAMPLLERFAEAFGSKVMALLMHWEGSAPWAPPYVWPPFGGKERLKIFADALHGKGHLLGLYCSGIAWTQESLLVPEYGQQDRFEREHLEEIMCRAPDGSLPYSLICGGSQRWGFDMCPSQPFVETTVTREIRGMLESDCDYIQFFDQNLGGMSYFCYDPSHGHGPGPGRWQTEAMRHLFRSVNRELEQSGRKVVLGCEAAAAEPFLSELPLNDLRFNVGYFMGRPIPLYQYVYHEYVNNFMGNQNMVVHTIDFEQSPDNLLWRLAYSFLAGDMLTVVLGRGGRINWDWGSDPVNNLPDQSAAERFIHTLNGWRKGAGRDYLHFGKMIKPLSYTCEGVHTVCMKDGRKLEHPAVLTSKWGIADGRQAQFFVNVTASEQSFKVQLEKQAGAHIAVSIDGTASGEFIQLEADDQDQLPLKVEEYGVLMILEQ</sequence>
<dbReference type="Proteomes" id="UP001493487">
    <property type="component" value="Unassembled WGS sequence"/>
</dbReference>
<proteinExistence type="predicted"/>
<organism evidence="2 3">
    <name type="scientific">Cohnella silvisoli</name>
    <dbReference type="NCBI Taxonomy" id="2873699"/>
    <lineage>
        <taxon>Bacteria</taxon>
        <taxon>Bacillati</taxon>
        <taxon>Bacillota</taxon>
        <taxon>Bacilli</taxon>
        <taxon>Bacillales</taxon>
        <taxon>Paenibacillaceae</taxon>
        <taxon>Cohnella</taxon>
    </lineage>
</organism>
<gene>
    <name evidence="2" type="ORF">QJS35_18260</name>
</gene>
<evidence type="ECO:0000313" key="3">
    <source>
        <dbReference type="Proteomes" id="UP001493487"/>
    </source>
</evidence>
<dbReference type="InterPro" id="IPR046226">
    <property type="entry name" value="DUF6259"/>
</dbReference>
<feature type="domain" description="DUF6259" evidence="1">
    <location>
        <begin position="233"/>
        <end position="549"/>
    </location>
</feature>
<comment type="caution">
    <text evidence="2">The sequence shown here is derived from an EMBL/GenBank/DDBJ whole genome shotgun (WGS) entry which is preliminary data.</text>
</comment>
<dbReference type="EMBL" id="JASKHM010000010">
    <property type="protein sequence ID" value="MEQ4484344.1"/>
    <property type="molecule type" value="Genomic_DNA"/>
</dbReference>
<reference evidence="2 3" key="1">
    <citation type="journal article" date="2023" name="Genome Announc.">
        <title>Pan-Genome Analyses of the Genus Cohnella and Proposal of the Novel Species Cohnella silvisoli sp. nov., Isolated from Forest Soil.</title>
        <authorList>
            <person name="Wang C."/>
            <person name="Mao L."/>
            <person name="Bao G."/>
            <person name="Zhu H."/>
        </authorList>
    </citation>
    <scope>NUCLEOTIDE SEQUENCE [LARGE SCALE GENOMIC DNA]</scope>
    <source>
        <strain evidence="2 3">NL03-T5-1</strain>
    </source>
</reference>
<protein>
    <submittedName>
        <fullName evidence="2">DUF6259 domain-containing protein</fullName>
    </submittedName>
</protein>
<dbReference type="Pfam" id="PF19773">
    <property type="entry name" value="DUF6259"/>
    <property type="match status" value="1"/>
</dbReference>